<dbReference type="KEGG" id="ppp:112290439"/>
<dbReference type="EnsemblPlants" id="Pp3c13_13880V3.6">
    <property type="protein sequence ID" value="Pp3c13_13880V3.6"/>
    <property type="gene ID" value="Pp3c13_13880"/>
</dbReference>
<evidence type="ECO:0000259" key="6">
    <source>
        <dbReference type="PROSITE" id="PS50145"/>
    </source>
</evidence>
<dbReference type="OrthoDB" id="1737200at2759"/>
<evidence type="ECO:0000313" key="8">
    <source>
        <dbReference type="EnsemblPlants" id="Pp3c13_13880V3.1"/>
    </source>
</evidence>
<accession>A0A2K1JLS9</accession>
<evidence type="ECO:0000256" key="5">
    <source>
        <dbReference type="SAM" id="Coils"/>
    </source>
</evidence>
<dbReference type="InterPro" id="IPR013083">
    <property type="entry name" value="Znf_RING/FYVE/PHD"/>
</dbReference>
<dbReference type="EnsemblPlants" id="Pp3c13_13880V3.4">
    <property type="protein sequence ID" value="Pp3c13_13880V3.4"/>
    <property type="gene ID" value="Pp3c13_13880"/>
</dbReference>
<dbReference type="GO" id="GO:0005737">
    <property type="term" value="C:cytoplasm"/>
    <property type="evidence" value="ECO:0000318"/>
    <property type="project" value="GO_Central"/>
</dbReference>
<dbReference type="GeneID" id="112290439"/>
<dbReference type="OMA" id="KSIDMKC"/>
<feature type="zinc finger region" description="TRAF-type" evidence="4">
    <location>
        <begin position="209"/>
        <end position="256"/>
    </location>
</feature>
<evidence type="ECO:0000313" key="9">
    <source>
        <dbReference type="Proteomes" id="UP000006727"/>
    </source>
</evidence>
<dbReference type="Gramene" id="Pp3c13_13880V3.4">
    <property type="protein sequence ID" value="Pp3c13_13880V3.4"/>
    <property type="gene ID" value="Pp3c13_13880"/>
</dbReference>
<evidence type="ECO:0000256" key="2">
    <source>
        <dbReference type="ARBA" id="ARBA00022771"/>
    </source>
</evidence>
<dbReference type="Gramene" id="Pp3c13_13880V3.1">
    <property type="protein sequence ID" value="Pp3c13_13880V3.1"/>
    <property type="gene ID" value="Pp3c13_13880"/>
</dbReference>
<evidence type="ECO:0000256" key="3">
    <source>
        <dbReference type="ARBA" id="ARBA00022833"/>
    </source>
</evidence>
<dbReference type="RefSeq" id="XP_024392422.1">
    <property type="nucleotide sequence ID" value="XM_024536654.2"/>
</dbReference>
<keyword evidence="3 4" id="KW-0862">Zinc</keyword>
<feature type="domain" description="TRAF-type" evidence="6">
    <location>
        <begin position="209"/>
        <end position="256"/>
    </location>
</feature>
<dbReference type="EnsemblPlants" id="Pp3c13_13880V3.5">
    <property type="protein sequence ID" value="Pp3c13_13880V3.5"/>
    <property type="gene ID" value="Pp3c13_13880"/>
</dbReference>
<dbReference type="PaxDb" id="3218-PP1S5_21V6.1"/>
<dbReference type="Proteomes" id="UP000006727">
    <property type="component" value="Chromosome 13"/>
</dbReference>
<feature type="coiled-coil region" evidence="5">
    <location>
        <begin position="323"/>
        <end position="373"/>
    </location>
</feature>
<keyword evidence="1 4" id="KW-0479">Metal-binding</keyword>
<dbReference type="EnsemblPlants" id="Pp3c13_13880V3.1">
    <property type="protein sequence ID" value="Pp3c13_13880V3.1"/>
    <property type="gene ID" value="Pp3c13_13880"/>
</dbReference>
<organism evidence="7">
    <name type="scientific">Physcomitrium patens</name>
    <name type="common">Spreading-leaved earth moss</name>
    <name type="synonym">Physcomitrella patens</name>
    <dbReference type="NCBI Taxonomy" id="3218"/>
    <lineage>
        <taxon>Eukaryota</taxon>
        <taxon>Viridiplantae</taxon>
        <taxon>Streptophyta</taxon>
        <taxon>Embryophyta</taxon>
        <taxon>Bryophyta</taxon>
        <taxon>Bryophytina</taxon>
        <taxon>Bryopsida</taxon>
        <taxon>Funariidae</taxon>
        <taxon>Funariales</taxon>
        <taxon>Funariaceae</taxon>
        <taxon>Physcomitrium</taxon>
    </lineage>
</organism>
<dbReference type="PROSITE" id="PS50145">
    <property type="entry name" value="ZF_TRAF"/>
    <property type="match status" value="1"/>
</dbReference>
<dbReference type="EnsemblPlants" id="Pp3c13_13880V3.3">
    <property type="protein sequence ID" value="Pp3c13_13880V3.3"/>
    <property type="gene ID" value="Pp3c13_13880"/>
</dbReference>
<gene>
    <name evidence="8" type="primary">LOC112290439</name>
    <name evidence="7" type="ORF">PHYPA_017332</name>
</gene>
<dbReference type="Gene3D" id="3.30.40.10">
    <property type="entry name" value="Zinc/RING finger domain, C3HC4 (zinc finger)"/>
    <property type="match status" value="1"/>
</dbReference>
<evidence type="ECO:0000256" key="4">
    <source>
        <dbReference type="PROSITE-ProRule" id="PRU00207"/>
    </source>
</evidence>
<dbReference type="Gramene" id="Pp3c13_13880V3.3">
    <property type="protein sequence ID" value="Pp3c13_13880V3.3"/>
    <property type="gene ID" value="Pp3c13_13880"/>
</dbReference>
<dbReference type="Pfam" id="PF02176">
    <property type="entry name" value="zf-TRAF"/>
    <property type="match status" value="1"/>
</dbReference>
<dbReference type="STRING" id="3218.A0A2K1JLS9"/>
<dbReference type="AlphaFoldDB" id="A0A2K1JLS9"/>
<sequence length="378" mass="42466">MATETIVTGDQMQESSSSELFECDFCDVEEVKRLSHALLVALAAACVEKTSGTLSQRVAVLPGVKKEMLEYLNQQSQTYANSSSSLQRSNSLQVTYPTHIVKDMLETFIKSKRNMFSRVSGIVIDAHKGEKIDDFVHELDQTDMWLAGRREVLAKALLKRIDQKKTYHCGMRFEIEDELDKHKTSCVLRPITCPNEGCGDVFSALHVDAHDASCVYKLLPCFLECESSVQRKEMENHCATVCPMKKIKCPYHTVGCPHVMAQGLLESHCTEYVGQHLLETLQHVQNHDVALQAHAQSLLFVEKAVQLAQRSEAVSVGNMNVTVKEQENRVKLLEVEVKKLKENLKATDVSAEVLQLMRELRNLQKQVESLSSSSQSAR</sequence>
<dbReference type="PANTHER" id="PTHR10131:SF161">
    <property type="entry name" value="F26K24.24 PROTEIN"/>
    <property type="match status" value="1"/>
</dbReference>
<dbReference type="Gramene" id="Pp3c13_13880V3.5">
    <property type="protein sequence ID" value="Pp3c13_13880V3.5"/>
    <property type="gene ID" value="Pp3c13_13880"/>
</dbReference>
<reference evidence="8" key="3">
    <citation type="submission" date="2020-12" db="UniProtKB">
        <authorList>
            <consortium name="EnsemblPlants"/>
        </authorList>
    </citation>
    <scope>IDENTIFICATION</scope>
</reference>
<keyword evidence="9" id="KW-1185">Reference proteome</keyword>
<reference evidence="7 9" key="1">
    <citation type="journal article" date="2008" name="Science">
        <title>The Physcomitrella genome reveals evolutionary insights into the conquest of land by plants.</title>
        <authorList>
            <person name="Rensing S."/>
            <person name="Lang D."/>
            <person name="Zimmer A."/>
            <person name="Terry A."/>
            <person name="Salamov A."/>
            <person name="Shapiro H."/>
            <person name="Nishiyama T."/>
            <person name="Perroud P.-F."/>
            <person name="Lindquist E."/>
            <person name="Kamisugi Y."/>
            <person name="Tanahashi T."/>
            <person name="Sakakibara K."/>
            <person name="Fujita T."/>
            <person name="Oishi K."/>
            <person name="Shin-I T."/>
            <person name="Kuroki Y."/>
            <person name="Toyoda A."/>
            <person name="Suzuki Y."/>
            <person name="Hashimoto A."/>
            <person name="Yamaguchi K."/>
            <person name="Sugano A."/>
            <person name="Kohara Y."/>
            <person name="Fujiyama A."/>
            <person name="Anterola A."/>
            <person name="Aoki S."/>
            <person name="Ashton N."/>
            <person name="Barbazuk W.B."/>
            <person name="Barker E."/>
            <person name="Bennetzen J."/>
            <person name="Bezanilla M."/>
            <person name="Blankenship R."/>
            <person name="Cho S.H."/>
            <person name="Dutcher S."/>
            <person name="Estelle M."/>
            <person name="Fawcett J.A."/>
            <person name="Gundlach H."/>
            <person name="Hanada K."/>
            <person name="Heyl A."/>
            <person name="Hicks K.A."/>
            <person name="Hugh J."/>
            <person name="Lohr M."/>
            <person name="Mayer K."/>
            <person name="Melkozernov A."/>
            <person name="Murata T."/>
            <person name="Nelson D."/>
            <person name="Pils B."/>
            <person name="Prigge M."/>
            <person name="Reiss B."/>
            <person name="Renner T."/>
            <person name="Rombauts S."/>
            <person name="Rushton P."/>
            <person name="Sanderfoot A."/>
            <person name="Schween G."/>
            <person name="Shiu S.-H."/>
            <person name="Stueber K."/>
            <person name="Theodoulou F.L."/>
            <person name="Tu H."/>
            <person name="Van de Peer Y."/>
            <person name="Verrier P.J."/>
            <person name="Waters E."/>
            <person name="Wood A."/>
            <person name="Yang L."/>
            <person name="Cove D."/>
            <person name="Cuming A."/>
            <person name="Hasebe M."/>
            <person name="Lucas S."/>
            <person name="Mishler D.B."/>
            <person name="Reski R."/>
            <person name="Grigoriev I."/>
            <person name="Quatrano R.S."/>
            <person name="Boore J.L."/>
        </authorList>
    </citation>
    <scope>NUCLEOTIDE SEQUENCE [LARGE SCALE GENOMIC DNA]</scope>
    <source>
        <strain evidence="8 9">cv. Gransden 2004</strain>
    </source>
</reference>
<keyword evidence="5" id="KW-0175">Coiled coil</keyword>
<dbReference type="EMBL" id="ABEU02000013">
    <property type="protein sequence ID" value="PNR42502.1"/>
    <property type="molecule type" value="Genomic_DNA"/>
</dbReference>
<dbReference type="PANTHER" id="PTHR10131">
    <property type="entry name" value="TNF RECEPTOR ASSOCIATED FACTOR"/>
    <property type="match status" value="1"/>
</dbReference>
<proteinExistence type="predicted"/>
<evidence type="ECO:0000256" key="1">
    <source>
        <dbReference type="ARBA" id="ARBA00022723"/>
    </source>
</evidence>
<keyword evidence="2 4" id="KW-0863">Zinc-finger</keyword>
<dbReference type="Gramene" id="Pp3c13_13880V3.2">
    <property type="protein sequence ID" value="Pp3c13_13880V3.2"/>
    <property type="gene ID" value="Pp3c13_13880"/>
</dbReference>
<dbReference type="GO" id="GO:0008270">
    <property type="term" value="F:zinc ion binding"/>
    <property type="evidence" value="ECO:0007669"/>
    <property type="project" value="UniProtKB-KW"/>
</dbReference>
<dbReference type="Gramene" id="Pp3c13_13880V3.6">
    <property type="protein sequence ID" value="Pp3c13_13880V3.6"/>
    <property type="gene ID" value="Pp3c13_13880"/>
</dbReference>
<name>A0A2K1JLS9_PHYPA</name>
<reference evidence="7 9" key="2">
    <citation type="journal article" date="2018" name="Plant J.">
        <title>The Physcomitrella patens chromosome-scale assembly reveals moss genome structure and evolution.</title>
        <authorList>
            <person name="Lang D."/>
            <person name="Ullrich K.K."/>
            <person name="Murat F."/>
            <person name="Fuchs J."/>
            <person name="Jenkins J."/>
            <person name="Haas F.B."/>
            <person name="Piednoel M."/>
            <person name="Gundlach H."/>
            <person name="Van Bel M."/>
            <person name="Meyberg R."/>
            <person name="Vives C."/>
            <person name="Morata J."/>
            <person name="Symeonidi A."/>
            <person name="Hiss M."/>
            <person name="Muchero W."/>
            <person name="Kamisugi Y."/>
            <person name="Saleh O."/>
            <person name="Blanc G."/>
            <person name="Decker E.L."/>
            <person name="van Gessel N."/>
            <person name="Grimwood J."/>
            <person name="Hayes R.D."/>
            <person name="Graham S.W."/>
            <person name="Gunter L.E."/>
            <person name="McDaniel S.F."/>
            <person name="Hoernstein S.N.W."/>
            <person name="Larsson A."/>
            <person name="Li F.W."/>
            <person name="Perroud P.F."/>
            <person name="Phillips J."/>
            <person name="Ranjan P."/>
            <person name="Rokshar D.S."/>
            <person name="Rothfels C.J."/>
            <person name="Schneider L."/>
            <person name="Shu S."/>
            <person name="Stevenson D.W."/>
            <person name="Thummler F."/>
            <person name="Tillich M."/>
            <person name="Villarreal Aguilar J.C."/>
            <person name="Widiez T."/>
            <person name="Wong G.K."/>
            <person name="Wymore A."/>
            <person name="Zhang Y."/>
            <person name="Zimmer A.D."/>
            <person name="Quatrano R.S."/>
            <person name="Mayer K.F.X."/>
            <person name="Goodstein D."/>
            <person name="Casacuberta J.M."/>
            <person name="Vandepoele K."/>
            <person name="Reski R."/>
            <person name="Cuming A.C."/>
            <person name="Tuskan G.A."/>
            <person name="Maumus F."/>
            <person name="Salse J."/>
            <person name="Schmutz J."/>
            <person name="Rensing S.A."/>
        </authorList>
    </citation>
    <scope>NUCLEOTIDE SEQUENCE [LARGE SCALE GENOMIC DNA]</scope>
    <source>
        <strain evidence="8 9">cv. Gransden 2004</strain>
    </source>
</reference>
<protein>
    <recommendedName>
        <fullName evidence="6">TRAF-type domain-containing protein</fullName>
    </recommendedName>
</protein>
<dbReference type="InterPro" id="IPR001293">
    <property type="entry name" value="Znf_TRAF"/>
</dbReference>
<evidence type="ECO:0000313" key="7">
    <source>
        <dbReference type="EMBL" id="PNR42502.1"/>
    </source>
</evidence>
<dbReference type="EnsemblPlants" id="Pp3c13_13880V3.2">
    <property type="protein sequence ID" value="Pp3c13_13880V3.2"/>
    <property type="gene ID" value="Pp3c13_13880"/>
</dbReference>
<dbReference type="FunCoup" id="A0A2K1JLS9">
    <property type="interactions" value="923"/>
</dbReference>